<feature type="region of interest" description="Disordered" evidence="1">
    <location>
        <begin position="323"/>
        <end position="366"/>
    </location>
</feature>
<feature type="compositionally biased region" description="Gly residues" evidence="1">
    <location>
        <begin position="229"/>
        <end position="252"/>
    </location>
</feature>
<feature type="region of interest" description="Disordered" evidence="1">
    <location>
        <begin position="127"/>
        <end position="305"/>
    </location>
</feature>
<name>A0A0G4FGM2_9ALVE</name>
<feature type="compositionally biased region" description="Gly residues" evidence="1">
    <location>
        <begin position="182"/>
        <end position="191"/>
    </location>
</feature>
<protein>
    <submittedName>
        <fullName evidence="2">Uncharacterized protein</fullName>
    </submittedName>
</protein>
<sequence length="623" mass="68005">MLAAEESFPPFVLCDAQPVNADAVEAIFKRQTPEERDELLTKMQAADIKSMGDLLRCVPQTFPQYKFLDISTSLLHFVALINWKRAFVMRNWEALGLCVFAPPPVPESFPVPGWDVWGAQAFPSCPVAGWNGTDRDRDRDGGSRCIADEVAGRPLPKRLRGDGHEGREEDALMDGRGESGDGDGSMRGNGPGNDWMTQRRPPPNPSPPPPSPPPGGDGWMTGDRDGCLRGDGNGLGGANGHRGALMRGGGEGWMDRDVDGMGRVERDGWRTGDRDGMEGGDGVSVSQMKRGGEEEVPLHPAIRHPQMPRLSLSLPRLGDLQPLSLTRGVSAPSPSDNEEEEDDDDEMPDHPPLPPLESPDPGSLCIVPVSQATVPEGRRDARSFDSPDNPIFLCENCHECQRAVHEKGCLDKVNQRGAMQLRPLPSTSTDRKAKKSKGKVKAEPWYCNAYCETRMCFARQRAELKSQEDKILGEKEMRRLKKQTTLQNHTEALNNLSWMCNKERQGNDSCVSFDASKGSEIHIVAHASKWAERSTFKTFVAYSLPDLGRVCREVIGFMRGEGGRGDAEGSAEVQGQGAHGRQQRALEGGCESVSSSSSASASSSAAPFLPEGVRDEGVKRKKM</sequence>
<evidence type="ECO:0000256" key="1">
    <source>
        <dbReference type="SAM" id="MobiDB-lite"/>
    </source>
</evidence>
<dbReference type="EMBL" id="CDMZ01000346">
    <property type="protein sequence ID" value="CEM12252.1"/>
    <property type="molecule type" value="Genomic_DNA"/>
</dbReference>
<reference evidence="2" key="1">
    <citation type="submission" date="2014-11" db="EMBL/GenBank/DDBJ databases">
        <authorList>
            <person name="Otto D Thomas"/>
            <person name="Naeem Raeece"/>
        </authorList>
    </citation>
    <scope>NUCLEOTIDE SEQUENCE</scope>
</reference>
<feature type="compositionally biased region" description="Basic and acidic residues" evidence="1">
    <location>
        <begin position="253"/>
        <end position="277"/>
    </location>
</feature>
<feature type="compositionally biased region" description="Low complexity" evidence="1">
    <location>
        <begin position="574"/>
        <end position="585"/>
    </location>
</feature>
<feature type="compositionally biased region" description="Low complexity" evidence="1">
    <location>
        <begin position="592"/>
        <end position="606"/>
    </location>
</feature>
<feature type="region of interest" description="Disordered" evidence="1">
    <location>
        <begin position="562"/>
        <end position="623"/>
    </location>
</feature>
<gene>
    <name evidence="2" type="ORF">Cvel_16825</name>
</gene>
<proteinExistence type="predicted"/>
<feature type="compositionally biased region" description="Pro residues" evidence="1">
    <location>
        <begin position="200"/>
        <end position="215"/>
    </location>
</feature>
<feature type="compositionally biased region" description="Basic and acidic residues" evidence="1">
    <location>
        <begin position="159"/>
        <end position="179"/>
    </location>
</feature>
<feature type="compositionally biased region" description="Basic and acidic residues" evidence="1">
    <location>
        <begin position="133"/>
        <end position="151"/>
    </location>
</feature>
<dbReference type="VEuPathDB" id="CryptoDB:Cvel_16825"/>
<feature type="compositionally biased region" description="Acidic residues" evidence="1">
    <location>
        <begin position="336"/>
        <end position="347"/>
    </location>
</feature>
<dbReference type="AlphaFoldDB" id="A0A0G4FGM2"/>
<organism evidence="2">
    <name type="scientific">Chromera velia CCMP2878</name>
    <dbReference type="NCBI Taxonomy" id="1169474"/>
    <lineage>
        <taxon>Eukaryota</taxon>
        <taxon>Sar</taxon>
        <taxon>Alveolata</taxon>
        <taxon>Colpodellida</taxon>
        <taxon>Chromeraceae</taxon>
        <taxon>Chromera</taxon>
    </lineage>
</organism>
<evidence type="ECO:0000313" key="2">
    <source>
        <dbReference type="EMBL" id="CEM12252.1"/>
    </source>
</evidence>
<accession>A0A0G4FGM2</accession>
<feature type="compositionally biased region" description="Basic and acidic residues" evidence="1">
    <location>
        <begin position="612"/>
        <end position="623"/>
    </location>
</feature>